<dbReference type="Gene3D" id="2.60.40.10">
    <property type="entry name" value="Immunoglobulins"/>
    <property type="match status" value="1"/>
</dbReference>
<keyword evidence="3" id="KW-0732">Signal</keyword>
<evidence type="ECO:0000256" key="1">
    <source>
        <dbReference type="SAM" id="MobiDB-lite"/>
    </source>
</evidence>
<reference evidence="5 6" key="2">
    <citation type="journal article" date="2023" name="Mol. Biol. Evol.">
        <title>Genomics of Secondarily Temperate Adaptation in the Only Non-Antarctic Icefish.</title>
        <authorList>
            <person name="Rivera-Colon A.G."/>
            <person name="Rayamajhi N."/>
            <person name="Minhas B.F."/>
            <person name="Madrigal G."/>
            <person name="Bilyk K.T."/>
            <person name="Yoon V."/>
            <person name="Hune M."/>
            <person name="Gregory S."/>
            <person name="Cheng C.H.C."/>
            <person name="Catchen J.M."/>
        </authorList>
    </citation>
    <scope>NUCLEOTIDE SEQUENCE [LARGE SCALE GENOMIC DNA]</scope>
    <source>
        <strain evidence="5">JMC-PN-2008</strain>
    </source>
</reference>
<dbReference type="InterPro" id="IPR007110">
    <property type="entry name" value="Ig-like_dom"/>
</dbReference>
<feature type="transmembrane region" description="Helical" evidence="2">
    <location>
        <begin position="140"/>
        <end position="165"/>
    </location>
</feature>
<evidence type="ECO:0000313" key="5">
    <source>
        <dbReference type="EMBL" id="KAK5868432.1"/>
    </source>
</evidence>
<dbReference type="EMBL" id="JAUZQC010000007">
    <property type="protein sequence ID" value="KAK5868432.1"/>
    <property type="molecule type" value="Genomic_DNA"/>
</dbReference>
<proteinExistence type="predicted"/>
<feature type="chain" id="PRO_5042945889" description="Ig-like domain-containing protein" evidence="3">
    <location>
        <begin position="20"/>
        <end position="319"/>
    </location>
</feature>
<gene>
    <name evidence="5" type="ORF">PBY51_009449</name>
</gene>
<name>A0AAN7XW82_ELEMC</name>
<comment type="caution">
    <text evidence="5">The sequence shown here is derived from an EMBL/GenBank/DDBJ whole genome shotgun (WGS) entry which is preliminary data.</text>
</comment>
<evidence type="ECO:0000313" key="6">
    <source>
        <dbReference type="Proteomes" id="UP001346869"/>
    </source>
</evidence>
<keyword evidence="2" id="KW-0472">Membrane</keyword>
<dbReference type="InterPro" id="IPR013106">
    <property type="entry name" value="Ig_V-set"/>
</dbReference>
<dbReference type="Pfam" id="PF07686">
    <property type="entry name" value="V-set"/>
    <property type="match status" value="1"/>
</dbReference>
<keyword evidence="2" id="KW-1133">Transmembrane helix</keyword>
<dbReference type="InterPro" id="IPR036179">
    <property type="entry name" value="Ig-like_dom_sf"/>
</dbReference>
<organism evidence="5 6">
    <name type="scientific">Eleginops maclovinus</name>
    <name type="common">Patagonian blennie</name>
    <name type="synonym">Eleginus maclovinus</name>
    <dbReference type="NCBI Taxonomy" id="56733"/>
    <lineage>
        <taxon>Eukaryota</taxon>
        <taxon>Metazoa</taxon>
        <taxon>Chordata</taxon>
        <taxon>Craniata</taxon>
        <taxon>Vertebrata</taxon>
        <taxon>Euteleostomi</taxon>
        <taxon>Actinopterygii</taxon>
        <taxon>Neopterygii</taxon>
        <taxon>Teleostei</taxon>
        <taxon>Neoteleostei</taxon>
        <taxon>Acanthomorphata</taxon>
        <taxon>Eupercaria</taxon>
        <taxon>Perciformes</taxon>
        <taxon>Notothenioidei</taxon>
        <taxon>Eleginopidae</taxon>
        <taxon>Eleginops</taxon>
    </lineage>
</organism>
<feature type="compositionally biased region" description="Basic residues" evidence="1">
    <location>
        <begin position="287"/>
        <end position="298"/>
    </location>
</feature>
<feature type="region of interest" description="Disordered" evidence="1">
    <location>
        <begin position="277"/>
        <end position="319"/>
    </location>
</feature>
<protein>
    <recommendedName>
        <fullName evidence="4">Ig-like domain-containing protein</fullName>
    </recommendedName>
</protein>
<reference evidence="5 6" key="1">
    <citation type="journal article" date="2023" name="Genes (Basel)">
        <title>Chromosome-Level Genome Assembly and Circadian Gene Repertoire of the Patagonia Blennie Eleginops maclovinus-The Closest Ancestral Proxy of Antarctic Cryonotothenioids.</title>
        <authorList>
            <person name="Cheng C.C."/>
            <person name="Rivera-Colon A.G."/>
            <person name="Minhas B.F."/>
            <person name="Wilson L."/>
            <person name="Rayamajhi N."/>
            <person name="Vargas-Chacoff L."/>
            <person name="Catchen J.M."/>
        </authorList>
    </citation>
    <scope>NUCLEOTIDE SEQUENCE [LARGE SCALE GENOMIC DNA]</scope>
    <source>
        <strain evidence="5">JMC-PN-2008</strain>
    </source>
</reference>
<dbReference type="SUPFAM" id="SSF48726">
    <property type="entry name" value="Immunoglobulin"/>
    <property type="match status" value="1"/>
</dbReference>
<keyword evidence="6" id="KW-1185">Reference proteome</keyword>
<evidence type="ECO:0000259" key="4">
    <source>
        <dbReference type="PROSITE" id="PS50835"/>
    </source>
</evidence>
<dbReference type="PROSITE" id="PS50835">
    <property type="entry name" value="IG_LIKE"/>
    <property type="match status" value="1"/>
</dbReference>
<dbReference type="AlphaFoldDB" id="A0AAN7XW82"/>
<evidence type="ECO:0000256" key="2">
    <source>
        <dbReference type="SAM" id="Phobius"/>
    </source>
</evidence>
<dbReference type="Proteomes" id="UP001346869">
    <property type="component" value="Unassembled WGS sequence"/>
</dbReference>
<feature type="signal peptide" evidence="3">
    <location>
        <begin position="1"/>
        <end position="19"/>
    </location>
</feature>
<keyword evidence="2" id="KW-0812">Transmembrane</keyword>
<dbReference type="InterPro" id="IPR013783">
    <property type="entry name" value="Ig-like_fold"/>
</dbReference>
<sequence length="319" mass="36242">MNNDMWIFLLALHFICVSSNEPYIKTSCEQNPDVCETHRLRASLGSSVLLPCYFKTTNVTFVSWTHTPELALLDLTSAGRIVFLDPRFGRVKAFPNQGSEGNFSISISELKNSDLGCYVCTQEEKCLQVELVGKNGAQSIYMMLLMYIGAAVAAFILLSFGGYCCKKFCCKTTSQYNPEFAVTEGANNDNLVYENEDQGPFNQQELPGNYCNTVSGALPPPDMTLHPPSSSGIYPNLDEFQRTESLRTKQRFHRELFNRLRQASSRRHYYVNQHQMRQQQANAAQKEKRHKGRGKKKVKDNGEFKNPIYNRSLDQLNNL</sequence>
<feature type="domain" description="Ig-like" evidence="4">
    <location>
        <begin position="32"/>
        <end position="121"/>
    </location>
</feature>
<evidence type="ECO:0000256" key="3">
    <source>
        <dbReference type="SAM" id="SignalP"/>
    </source>
</evidence>
<accession>A0AAN7XW82</accession>